<dbReference type="EMBL" id="KQ983064">
    <property type="protein sequence ID" value="KYQ47788.1"/>
    <property type="molecule type" value="Genomic_DNA"/>
</dbReference>
<keyword evidence="14" id="KW-1185">Reference proteome</keyword>
<reference evidence="11 14" key="1">
    <citation type="submission" date="2015-09" db="EMBL/GenBank/DDBJ databases">
        <title>Trachymyrmex zeteki WGS genome.</title>
        <authorList>
            <person name="Nygaard S."/>
            <person name="Hu H."/>
            <person name="Boomsma J."/>
            <person name="Zhang G."/>
        </authorList>
    </citation>
    <scope>NUCLEOTIDE SEQUENCE [LARGE SCALE GENOMIC DNA]</scope>
    <source>
        <strain evidence="11">Tzet28-1</strain>
        <tissue evidence="11">Whole body</tissue>
    </source>
</reference>
<keyword evidence="11" id="KW-0808">Transferase</keyword>
<dbReference type="EMBL" id="KQ982427">
    <property type="protein sequence ID" value="KYQ56578.1"/>
    <property type="molecule type" value="Genomic_DNA"/>
</dbReference>
<dbReference type="PANTHER" id="PTHR46600">
    <property type="entry name" value="THAP DOMAIN-CONTAINING"/>
    <property type="match status" value="1"/>
</dbReference>
<evidence type="ECO:0000313" key="10">
    <source>
        <dbReference type="EMBL" id="KYQ56578.1"/>
    </source>
</evidence>
<keyword evidence="4 5" id="KW-0238">DNA-binding</keyword>
<name>A0A151XH16_9HYME</name>
<organism evidence="11 14">
    <name type="scientific">Mycetomoellerius zeteki</name>
    <dbReference type="NCBI Taxonomy" id="64791"/>
    <lineage>
        <taxon>Eukaryota</taxon>
        <taxon>Metazoa</taxon>
        <taxon>Ecdysozoa</taxon>
        <taxon>Arthropoda</taxon>
        <taxon>Hexapoda</taxon>
        <taxon>Insecta</taxon>
        <taxon>Pterygota</taxon>
        <taxon>Neoptera</taxon>
        <taxon>Endopterygota</taxon>
        <taxon>Hymenoptera</taxon>
        <taxon>Apocrita</taxon>
        <taxon>Aculeata</taxon>
        <taxon>Formicoidea</taxon>
        <taxon>Formicidae</taxon>
        <taxon>Myrmicinae</taxon>
        <taxon>Mycetomoellerius</taxon>
    </lineage>
</organism>
<dbReference type="GO" id="GO:0016301">
    <property type="term" value="F:kinase activity"/>
    <property type="evidence" value="ECO:0007669"/>
    <property type="project" value="UniProtKB-KW"/>
</dbReference>
<evidence type="ECO:0000256" key="2">
    <source>
        <dbReference type="ARBA" id="ARBA00022771"/>
    </source>
</evidence>
<evidence type="ECO:0000313" key="12">
    <source>
        <dbReference type="EMBL" id="KYQ60011.1"/>
    </source>
</evidence>
<dbReference type="InterPro" id="IPR006612">
    <property type="entry name" value="THAP_Znf"/>
</dbReference>
<evidence type="ECO:0000256" key="5">
    <source>
        <dbReference type="PROSITE-ProRule" id="PRU00309"/>
    </source>
</evidence>
<dbReference type="EMBL" id="KQ982108">
    <property type="protein sequence ID" value="KYQ60011.1"/>
    <property type="molecule type" value="Genomic_DNA"/>
</dbReference>
<evidence type="ECO:0000259" key="6">
    <source>
        <dbReference type="PROSITE" id="PS50950"/>
    </source>
</evidence>
<protein>
    <submittedName>
        <fullName evidence="11">52 kDa repressor of the inhibitor of the protein kinase</fullName>
    </submittedName>
</protein>
<evidence type="ECO:0000313" key="13">
    <source>
        <dbReference type="EMBL" id="KYQ60797.1"/>
    </source>
</evidence>
<keyword evidence="1" id="KW-0479">Metal-binding</keyword>
<dbReference type="AlphaFoldDB" id="A0A151XH16"/>
<proteinExistence type="predicted"/>
<gene>
    <name evidence="13" type="ORF">ALC60_00144</name>
    <name evidence="12" type="ORF">ALC60_00947</name>
    <name evidence="11" type="ORF">ALC60_01389</name>
    <name evidence="10" type="ORF">ALC60_04493</name>
    <name evidence="8" type="ORF">ALC60_09563</name>
    <name evidence="9" type="ORF">ALC60_09564</name>
    <name evidence="7" type="ORF">ALC60_13180</name>
</gene>
<keyword evidence="11" id="KW-0418">Kinase</keyword>
<dbReference type="Proteomes" id="UP000075809">
    <property type="component" value="Unassembled WGS sequence"/>
</dbReference>
<evidence type="ECO:0000256" key="1">
    <source>
        <dbReference type="ARBA" id="ARBA00022723"/>
    </source>
</evidence>
<evidence type="ECO:0000313" key="11">
    <source>
        <dbReference type="EMBL" id="KYQ59588.1"/>
    </source>
</evidence>
<dbReference type="EMBL" id="KQ982747">
    <property type="protein sequence ID" value="KYQ51340.1"/>
    <property type="molecule type" value="Genomic_DNA"/>
</dbReference>
<keyword evidence="3" id="KW-0862">Zinc</keyword>
<evidence type="ECO:0000313" key="7">
    <source>
        <dbReference type="EMBL" id="KYQ47788.1"/>
    </source>
</evidence>
<evidence type="ECO:0000313" key="14">
    <source>
        <dbReference type="Proteomes" id="UP000075809"/>
    </source>
</evidence>
<dbReference type="EMBL" id="KQ982037">
    <property type="protein sequence ID" value="KYQ60797.1"/>
    <property type="molecule type" value="Genomic_DNA"/>
</dbReference>
<sequence>MSTHKSNLWCVMKECNYNVTEKRHFFMFPKECDRWLQWIHASGRFDLQVMGPEYAHRNYRLCHLHFEEKWYKIGKCRASLLPNAVPTIFFGRK</sequence>
<dbReference type="EMBL" id="KQ982144">
    <property type="protein sequence ID" value="KYQ59588.1"/>
    <property type="molecule type" value="Genomic_DNA"/>
</dbReference>
<evidence type="ECO:0000256" key="4">
    <source>
        <dbReference type="ARBA" id="ARBA00023125"/>
    </source>
</evidence>
<feature type="domain" description="THAP-type" evidence="6">
    <location>
        <begin position="1"/>
        <end position="89"/>
    </location>
</feature>
<evidence type="ECO:0000313" key="9">
    <source>
        <dbReference type="EMBL" id="KYQ51340.1"/>
    </source>
</evidence>
<dbReference type="STRING" id="64791.A0A151XH16"/>
<dbReference type="InterPro" id="IPR026516">
    <property type="entry name" value="THAP1/10"/>
</dbReference>
<keyword evidence="2 5" id="KW-0863">Zinc-finger</keyword>
<dbReference type="EMBL" id="KQ982747">
    <property type="protein sequence ID" value="KYQ51339.1"/>
    <property type="molecule type" value="Genomic_DNA"/>
</dbReference>
<dbReference type="PANTHER" id="PTHR46600:SF11">
    <property type="entry name" value="THAP DOMAIN-CONTAINING PROTEIN 10"/>
    <property type="match status" value="1"/>
</dbReference>
<dbReference type="Pfam" id="PF05485">
    <property type="entry name" value="THAP"/>
    <property type="match status" value="1"/>
</dbReference>
<dbReference type="GO" id="GO:0008270">
    <property type="term" value="F:zinc ion binding"/>
    <property type="evidence" value="ECO:0007669"/>
    <property type="project" value="UniProtKB-KW"/>
</dbReference>
<dbReference type="GO" id="GO:0043565">
    <property type="term" value="F:sequence-specific DNA binding"/>
    <property type="evidence" value="ECO:0007669"/>
    <property type="project" value="InterPro"/>
</dbReference>
<dbReference type="SMART" id="SM00980">
    <property type="entry name" value="THAP"/>
    <property type="match status" value="1"/>
</dbReference>
<accession>A0A151XH16</accession>
<evidence type="ECO:0000256" key="3">
    <source>
        <dbReference type="ARBA" id="ARBA00022833"/>
    </source>
</evidence>
<evidence type="ECO:0000313" key="8">
    <source>
        <dbReference type="EMBL" id="KYQ51339.1"/>
    </source>
</evidence>
<dbReference type="PROSITE" id="PS50950">
    <property type="entry name" value="ZF_THAP"/>
    <property type="match status" value="1"/>
</dbReference>
<dbReference type="SUPFAM" id="SSF57716">
    <property type="entry name" value="Glucocorticoid receptor-like (DNA-binding domain)"/>
    <property type="match status" value="1"/>
</dbReference>